<dbReference type="AlphaFoldDB" id="A0A510HH66"/>
<proteinExistence type="predicted"/>
<dbReference type="PANTHER" id="PTHR43201:SF32">
    <property type="entry name" value="2-SUCCINYLBENZOATE--COA LIGASE, CHLOROPLASTIC_PEROXISOMAL"/>
    <property type="match status" value="1"/>
</dbReference>
<dbReference type="InterPro" id="IPR020845">
    <property type="entry name" value="AMP-binding_CS"/>
</dbReference>
<dbReference type="EMBL" id="AP019791">
    <property type="protein sequence ID" value="BBL79274.1"/>
    <property type="molecule type" value="Genomic_DNA"/>
</dbReference>
<reference evidence="3" key="1">
    <citation type="journal article" date="2019" name="Microbiol. Resour. Announc.">
        <title>Complete Genome Sequence of Rubrobacter xylanophilus Strain AA3-22, Isolated from Arima Onsen in Japan.</title>
        <authorList>
            <person name="Tomariguchi N."/>
            <person name="Miyazaki K."/>
        </authorList>
    </citation>
    <scope>NUCLEOTIDE SEQUENCE [LARGE SCALE GENOMIC DNA]</scope>
    <source>
        <strain evidence="3">AA3-22</strain>
    </source>
</reference>
<feature type="domain" description="AMP-binding enzyme C-terminal" evidence="2">
    <location>
        <begin position="452"/>
        <end position="527"/>
    </location>
</feature>
<dbReference type="RefSeq" id="WP_197735559.1">
    <property type="nucleotide sequence ID" value="NZ_AP019791.1"/>
</dbReference>
<dbReference type="Gene3D" id="3.30.300.30">
    <property type="match status" value="1"/>
</dbReference>
<dbReference type="InterPro" id="IPR042099">
    <property type="entry name" value="ANL_N_sf"/>
</dbReference>
<keyword evidence="4" id="KW-1185">Reference proteome</keyword>
<dbReference type="GO" id="GO:0031956">
    <property type="term" value="F:medium-chain fatty acid-CoA ligase activity"/>
    <property type="evidence" value="ECO:0007669"/>
    <property type="project" value="TreeGrafter"/>
</dbReference>
<dbReference type="Pfam" id="PF00501">
    <property type="entry name" value="AMP-binding"/>
    <property type="match status" value="1"/>
</dbReference>
<keyword evidence="3" id="KW-0436">Ligase</keyword>
<dbReference type="PROSITE" id="PS00455">
    <property type="entry name" value="AMP_BINDING"/>
    <property type="match status" value="1"/>
</dbReference>
<dbReference type="Proteomes" id="UP000318065">
    <property type="component" value="Chromosome"/>
</dbReference>
<evidence type="ECO:0000259" key="2">
    <source>
        <dbReference type="Pfam" id="PF13193"/>
    </source>
</evidence>
<dbReference type="Gene3D" id="3.40.50.12780">
    <property type="entry name" value="N-terminal domain of ligase-like"/>
    <property type="match status" value="1"/>
</dbReference>
<name>A0A510HH66_9ACTN</name>
<organism evidence="3 4">
    <name type="scientific">Rubrobacter xylanophilus</name>
    <dbReference type="NCBI Taxonomy" id="49319"/>
    <lineage>
        <taxon>Bacteria</taxon>
        <taxon>Bacillati</taxon>
        <taxon>Actinomycetota</taxon>
        <taxon>Rubrobacteria</taxon>
        <taxon>Rubrobacterales</taxon>
        <taxon>Rubrobacteraceae</taxon>
        <taxon>Rubrobacter</taxon>
    </lineage>
</organism>
<dbReference type="SUPFAM" id="SSF56801">
    <property type="entry name" value="Acetyl-CoA synthetase-like"/>
    <property type="match status" value="1"/>
</dbReference>
<dbReference type="CDD" id="cd04433">
    <property type="entry name" value="AFD_class_I"/>
    <property type="match status" value="1"/>
</dbReference>
<dbReference type="InterPro" id="IPR025110">
    <property type="entry name" value="AMP-bd_C"/>
</dbReference>
<dbReference type="Pfam" id="PF13193">
    <property type="entry name" value="AMP-binding_C"/>
    <property type="match status" value="1"/>
</dbReference>
<gene>
    <name evidence="3" type="ORF">RxyAA322_11280</name>
</gene>
<protein>
    <submittedName>
        <fullName evidence="3">Fatty acid--CoA ligase</fullName>
    </submittedName>
</protein>
<feature type="domain" description="AMP-dependent synthetase/ligase" evidence="1">
    <location>
        <begin position="50"/>
        <end position="403"/>
    </location>
</feature>
<dbReference type="InterPro" id="IPR000873">
    <property type="entry name" value="AMP-dep_synth/lig_dom"/>
</dbReference>
<dbReference type="PANTHER" id="PTHR43201">
    <property type="entry name" value="ACYL-COA SYNTHETASE"/>
    <property type="match status" value="1"/>
</dbReference>
<accession>A0A510HH66</accession>
<evidence type="ECO:0000259" key="1">
    <source>
        <dbReference type="Pfam" id="PF00501"/>
    </source>
</evidence>
<evidence type="ECO:0000313" key="4">
    <source>
        <dbReference type="Proteomes" id="UP000318065"/>
    </source>
</evidence>
<evidence type="ECO:0000313" key="3">
    <source>
        <dbReference type="EMBL" id="BBL79274.1"/>
    </source>
</evidence>
<sequence length="547" mass="59450">MPETNSEEMKTSTVGKAPRWSREVVRAEVAGYPSLIYAERPRSVPELLVDARRWRGREHLVQGERRITFEAHERAVARVAWRLKAAGIRPKDRVLLFGANQIEWVVAFWAVQCLGGVAVLGNAWWSEPELREVTVSIQPALALTDSPRPAGLPEGVPCLHFGDLRHLVDDGGRGNEPGLDIAAIEENDPSMIIFSSGTTGVAKGVILSHRSVVCNLQNLLVLTGRLPNELPESHPGTVSLLSVPLFHLAGIQVACSTLLTGGSLIFLEGRFDAGEVLRLIEKERVRVWGSVPTMVSRVIDHPDFARFDTSSLSSIPMGGASVSSELREKVHRAFPSVRGGGGSLYGLTEAGGVLAAGSGPEMAKRPGCVGRPLPVVEIKIKDPSPEGVGEILARTPTAMSGYWGKDSSTVSPEGWLSTGDLGRMDEEGYLYVVGRSKDIIIRGGENIASGHVERHLLTHPDVEEAAVVPIPHPDLGEEVGAAIVLRPRAKAGAEEIKAHVAKSLARFEVPSRWWIRRQPLPTNPTGKILRREVLREWLERGGRDIMD</sequence>
<dbReference type="GO" id="GO:0006631">
    <property type="term" value="P:fatty acid metabolic process"/>
    <property type="evidence" value="ECO:0007669"/>
    <property type="project" value="TreeGrafter"/>
</dbReference>
<dbReference type="InterPro" id="IPR045851">
    <property type="entry name" value="AMP-bd_C_sf"/>
</dbReference>